<evidence type="ECO:0000313" key="1">
    <source>
        <dbReference type="EMBL" id="QBG34827.1"/>
    </source>
</evidence>
<dbReference type="EMBL" id="CP034759">
    <property type="protein sequence ID" value="QBG34827.1"/>
    <property type="molecule type" value="Genomic_DNA"/>
</dbReference>
<accession>A0A4P6P5W1</accession>
<gene>
    <name evidence="1" type="ORF">EMK97_03255</name>
</gene>
<evidence type="ECO:0000313" key="2">
    <source>
        <dbReference type="Proteomes" id="UP000290244"/>
    </source>
</evidence>
<dbReference type="Proteomes" id="UP000290244">
    <property type="component" value="Chromosome"/>
</dbReference>
<proteinExistence type="predicted"/>
<name>A0A4P6P5W1_9GAMM</name>
<dbReference type="RefSeq" id="WP_130599408.1">
    <property type="nucleotide sequence ID" value="NZ_CP034759.1"/>
</dbReference>
<dbReference type="OrthoDB" id="6226415at2"/>
<keyword evidence="2" id="KW-1185">Reference proteome</keyword>
<organism evidence="1 2">
    <name type="scientific">Litorilituus sediminis</name>
    <dbReference type="NCBI Taxonomy" id="718192"/>
    <lineage>
        <taxon>Bacteria</taxon>
        <taxon>Pseudomonadati</taxon>
        <taxon>Pseudomonadota</taxon>
        <taxon>Gammaproteobacteria</taxon>
        <taxon>Alteromonadales</taxon>
        <taxon>Colwelliaceae</taxon>
        <taxon>Litorilituus</taxon>
    </lineage>
</organism>
<reference evidence="1 2" key="1">
    <citation type="submission" date="2018-12" db="EMBL/GenBank/DDBJ databases">
        <title>Complete genome of Litorilituus sediminis.</title>
        <authorList>
            <person name="Liu A."/>
            <person name="Rong J."/>
        </authorList>
    </citation>
    <scope>NUCLEOTIDE SEQUENCE [LARGE SCALE GENOMIC DNA]</scope>
    <source>
        <strain evidence="1 2">JCM 17549</strain>
    </source>
</reference>
<dbReference type="AlphaFoldDB" id="A0A4P6P5W1"/>
<protein>
    <submittedName>
        <fullName evidence="1">Uncharacterized protein</fullName>
    </submittedName>
</protein>
<dbReference type="InterPro" id="IPR027417">
    <property type="entry name" value="P-loop_NTPase"/>
</dbReference>
<dbReference type="Gene3D" id="3.40.50.300">
    <property type="entry name" value="P-loop containing nucleotide triphosphate hydrolases"/>
    <property type="match status" value="1"/>
</dbReference>
<sequence length="148" mass="16490">MFLSNYNNINTLESIDYNTTSKGSTWLQHKYVSNKLELASEYAAICQQYQQQGKWVMFVNSDEAAMAQLASFVDISQMNILCVHLKDNCPDARNSVLQNIKRTLANGNCASMVLSGQLLSANESAELELYAAMGETHCSIIENKNVSH</sequence>
<dbReference type="KEGG" id="lsd:EMK97_03255"/>